<sequence length="336" mass="38567">MLSAKQNFLETIKRGGKPDRIVRQFEGTVFLPGDPVGNYVRGERYDGMPDKKDLWGTTIIWPAGVPAAMPHVTEENKVIKDITEWRKYAAVPDLIANCSDDSLWAPYLQRVAEVDRNENLVMAFAPTGVFERLHFLMGFEDTFINLMTEPEAMKELCDAIGEYRYQGMKLMVDHVKPDIILSHDDWGSKNNLFMQPDVWREFIKPQYEKAYGYLHEHGVVIMHHADSFMEQIVEDMVDLHIDIWQGVLPQNDIIAIQKKLDGRMALMGGLDAAIVDRSDSTEEEIRRETRRALEEYCPRGNFIPCITYGGPGTIFPNGDKFINAEIDRYNKEKYGI</sequence>
<dbReference type="Gene3D" id="3.20.20.210">
    <property type="match status" value="1"/>
</dbReference>
<organism evidence="2 3">
    <name type="scientific">Sporobacter termitidis DSM 10068</name>
    <dbReference type="NCBI Taxonomy" id="1123282"/>
    <lineage>
        <taxon>Bacteria</taxon>
        <taxon>Bacillati</taxon>
        <taxon>Bacillota</taxon>
        <taxon>Clostridia</taxon>
        <taxon>Eubacteriales</taxon>
        <taxon>Oscillospiraceae</taxon>
        <taxon>Sporobacter</taxon>
    </lineage>
</organism>
<reference evidence="2 3" key="1">
    <citation type="submission" date="2016-11" db="EMBL/GenBank/DDBJ databases">
        <authorList>
            <person name="Jaros S."/>
            <person name="Januszkiewicz K."/>
            <person name="Wedrychowicz H."/>
        </authorList>
    </citation>
    <scope>NUCLEOTIDE SEQUENCE [LARGE SCALE GENOMIC DNA]</scope>
    <source>
        <strain evidence="2 3">DSM 10068</strain>
    </source>
</reference>
<dbReference type="InterPro" id="IPR052024">
    <property type="entry name" value="Methanogen_methyltrans"/>
</dbReference>
<gene>
    <name evidence="2" type="ORF">SAMN02745823_03432</name>
</gene>
<dbReference type="GO" id="GO:0006779">
    <property type="term" value="P:porphyrin-containing compound biosynthetic process"/>
    <property type="evidence" value="ECO:0007669"/>
    <property type="project" value="InterPro"/>
</dbReference>
<accession>A0A1M5Z9Q9</accession>
<evidence type="ECO:0000313" key="2">
    <source>
        <dbReference type="EMBL" id="SHI20986.1"/>
    </source>
</evidence>
<evidence type="ECO:0000313" key="3">
    <source>
        <dbReference type="Proteomes" id="UP000183995"/>
    </source>
</evidence>
<dbReference type="Proteomes" id="UP000183995">
    <property type="component" value="Unassembled WGS sequence"/>
</dbReference>
<dbReference type="InterPro" id="IPR038071">
    <property type="entry name" value="UROD/MetE-like_sf"/>
</dbReference>
<feature type="domain" description="Uroporphyrinogen decarboxylase (URO-D)" evidence="1">
    <location>
        <begin position="130"/>
        <end position="302"/>
    </location>
</feature>
<dbReference type="SUPFAM" id="SSF51726">
    <property type="entry name" value="UROD/MetE-like"/>
    <property type="match status" value="1"/>
</dbReference>
<evidence type="ECO:0000259" key="1">
    <source>
        <dbReference type="Pfam" id="PF01208"/>
    </source>
</evidence>
<dbReference type="RefSeq" id="WP_073081825.1">
    <property type="nucleotide sequence ID" value="NZ_FQXV01000015.1"/>
</dbReference>
<protein>
    <submittedName>
        <fullName evidence="2">Uroporphyrinogen decarboxylase (URO-D)</fullName>
    </submittedName>
</protein>
<name>A0A1M5Z9Q9_9FIRM</name>
<dbReference type="EMBL" id="FQXV01000015">
    <property type="protein sequence ID" value="SHI20986.1"/>
    <property type="molecule type" value="Genomic_DNA"/>
</dbReference>
<dbReference type="PANTHER" id="PTHR47099:SF1">
    <property type="entry name" value="METHYLCOBAMIDE:COM METHYLTRANSFERASE MTBA"/>
    <property type="match status" value="1"/>
</dbReference>
<dbReference type="Pfam" id="PF01208">
    <property type="entry name" value="URO-D"/>
    <property type="match status" value="1"/>
</dbReference>
<proteinExistence type="predicted"/>
<dbReference type="PANTHER" id="PTHR47099">
    <property type="entry name" value="METHYLCOBAMIDE:COM METHYLTRANSFERASE MTBA"/>
    <property type="match status" value="1"/>
</dbReference>
<dbReference type="OrthoDB" id="1861925at2"/>
<keyword evidence="3" id="KW-1185">Reference proteome</keyword>
<dbReference type="InterPro" id="IPR000257">
    <property type="entry name" value="Uroporphyrinogen_deCOase"/>
</dbReference>
<dbReference type="AlphaFoldDB" id="A0A1M5Z9Q9"/>
<dbReference type="GO" id="GO:0004853">
    <property type="term" value="F:uroporphyrinogen decarboxylase activity"/>
    <property type="evidence" value="ECO:0007669"/>
    <property type="project" value="InterPro"/>
</dbReference>
<dbReference type="STRING" id="1123282.SAMN02745823_03432"/>